<dbReference type="EMBL" id="NBWU01000001">
    <property type="protein sequence ID" value="PCE65891.1"/>
    <property type="molecule type" value="Genomic_DNA"/>
</dbReference>
<evidence type="ECO:0000256" key="2">
    <source>
        <dbReference type="ARBA" id="ARBA00023125"/>
    </source>
</evidence>
<dbReference type="InterPro" id="IPR036390">
    <property type="entry name" value="WH_DNA-bd_sf"/>
</dbReference>
<keyword evidence="7" id="KW-1185">Reference proteome</keyword>
<evidence type="ECO:0000313" key="6">
    <source>
        <dbReference type="EMBL" id="PCE65891.1"/>
    </source>
</evidence>
<dbReference type="Pfam" id="PF09339">
    <property type="entry name" value="HTH_IclR"/>
    <property type="match status" value="1"/>
</dbReference>
<dbReference type="InterPro" id="IPR005471">
    <property type="entry name" value="Tscrpt_reg_IclR_N"/>
</dbReference>
<evidence type="ECO:0000313" key="7">
    <source>
        <dbReference type="Proteomes" id="UP000219559"/>
    </source>
</evidence>
<protein>
    <recommendedName>
        <fullName evidence="8">IclR family transcriptional regulator</fullName>
    </recommendedName>
</protein>
<dbReference type="InterPro" id="IPR050707">
    <property type="entry name" value="HTH_MetabolicPath_Reg"/>
</dbReference>
<keyword evidence="1" id="KW-0805">Transcription regulation</keyword>
<dbReference type="InterPro" id="IPR036388">
    <property type="entry name" value="WH-like_DNA-bd_sf"/>
</dbReference>
<dbReference type="PANTHER" id="PTHR30136">
    <property type="entry name" value="HELIX-TURN-HELIX TRANSCRIPTIONAL REGULATOR, ICLR FAMILY"/>
    <property type="match status" value="1"/>
</dbReference>
<dbReference type="Proteomes" id="UP000219559">
    <property type="component" value="Unassembled WGS sequence"/>
</dbReference>
<dbReference type="PANTHER" id="PTHR30136:SF8">
    <property type="entry name" value="TRANSCRIPTIONAL REGULATORY PROTEIN"/>
    <property type="match status" value="1"/>
</dbReference>
<feature type="domain" description="HTH iclR-type" evidence="4">
    <location>
        <begin position="9"/>
        <end position="71"/>
    </location>
</feature>
<dbReference type="Gene3D" id="3.30.450.40">
    <property type="match status" value="1"/>
</dbReference>
<accession>A0A2A4GBV5</accession>
<dbReference type="SMART" id="SM00346">
    <property type="entry name" value="HTH_ICLR"/>
    <property type="match status" value="1"/>
</dbReference>
<dbReference type="GO" id="GO:0045892">
    <property type="term" value="P:negative regulation of DNA-templated transcription"/>
    <property type="evidence" value="ECO:0007669"/>
    <property type="project" value="TreeGrafter"/>
</dbReference>
<dbReference type="Gene3D" id="1.10.10.10">
    <property type="entry name" value="Winged helix-like DNA-binding domain superfamily/Winged helix DNA-binding domain"/>
    <property type="match status" value="1"/>
</dbReference>
<dbReference type="GO" id="GO:0003677">
    <property type="term" value="F:DNA binding"/>
    <property type="evidence" value="ECO:0007669"/>
    <property type="project" value="UniProtKB-KW"/>
</dbReference>
<proteinExistence type="predicted"/>
<evidence type="ECO:0000256" key="3">
    <source>
        <dbReference type="ARBA" id="ARBA00023163"/>
    </source>
</evidence>
<dbReference type="SUPFAM" id="SSF46785">
    <property type="entry name" value="Winged helix' DNA-binding domain"/>
    <property type="match status" value="1"/>
</dbReference>
<dbReference type="Pfam" id="PF01614">
    <property type="entry name" value="IclR_C"/>
    <property type="match status" value="1"/>
</dbReference>
<dbReference type="InterPro" id="IPR029016">
    <property type="entry name" value="GAF-like_dom_sf"/>
</dbReference>
<comment type="caution">
    <text evidence="6">The sequence shown here is derived from an EMBL/GenBank/DDBJ whole genome shotgun (WGS) entry which is preliminary data.</text>
</comment>
<keyword evidence="3" id="KW-0804">Transcription</keyword>
<evidence type="ECO:0008006" key="8">
    <source>
        <dbReference type="Google" id="ProtNLM"/>
    </source>
</evidence>
<evidence type="ECO:0000259" key="5">
    <source>
        <dbReference type="PROSITE" id="PS51078"/>
    </source>
</evidence>
<keyword evidence="2" id="KW-0238">DNA-binding</keyword>
<sequence>MKKTAPKGIQSIGIGFSILEVLLQSSIPISLTKISERSGFSPSKIHSYIVSFTNLKMIQQDPVTGFYGLGPKALELGLGYLDQNNLITHTRPLLEELADKLGLTVFLGVWGNKGPTIVYRVDGIHSQSVFDLRIGSVLPLLSSAVGLNYCAHLPFNLVEERIAKELKRNSSLPFKSMNEVKTELEKVRENGVSSLGGILLTDFTAISAPIFDFSKTINAALTIMGRIGELDDDPESEAVKLLKEVTHKISTSKGYKEL</sequence>
<dbReference type="InterPro" id="IPR014757">
    <property type="entry name" value="Tscrpt_reg_IclR_C"/>
</dbReference>
<dbReference type="GO" id="GO:0003700">
    <property type="term" value="F:DNA-binding transcription factor activity"/>
    <property type="evidence" value="ECO:0007669"/>
    <property type="project" value="TreeGrafter"/>
</dbReference>
<dbReference type="OrthoDB" id="8524622at2"/>
<evidence type="ECO:0000256" key="1">
    <source>
        <dbReference type="ARBA" id="ARBA00023015"/>
    </source>
</evidence>
<dbReference type="AlphaFoldDB" id="A0A2A4GBV5"/>
<gene>
    <name evidence="6" type="ORF">B7P33_00905</name>
</gene>
<evidence type="ECO:0000259" key="4">
    <source>
        <dbReference type="PROSITE" id="PS51077"/>
    </source>
</evidence>
<name>A0A2A4GBV5_9FLAO</name>
<organism evidence="6 7">
    <name type="scientific">Sediminicola luteus</name>
    <dbReference type="NCBI Taxonomy" id="319238"/>
    <lineage>
        <taxon>Bacteria</taxon>
        <taxon>Pseudomonadati</taxon>
        <taxon>Bacteroidota</taxon>
        <taxon>Flavobacteriia</taxon>
        <taxon>Flavobacteriales</taxon>
        <taxon>Flavobacteriaceae</taxon>
        <taxon>Sediminicola</taxon>
    </lineage>
</organism>
<dbReference type="PROSITE" id="PS51078">
    <property type="entry name" value="ICLR_ED"/>
    <property type="match status" value="1"/>
</dbReference>
<reference evidence="6 7" key="1">
    <citation type="submission" date="2017-04" db="EMBL/GenBank/DDBJ databases">
        <title>A new member of the family Flavobacteriaceae isolated from ascidians.</title>
        <authorList>
            <person name="Chen L."/>
        </authorList>
    </citation>
    <scope>NUCLEOTIDE SEQUENCE [LARGE SCALE GENOMIC DNA]</scope>
    <source>
        <strain evidence="6 7">HQA918</strain>
    </source>
</reference>
<feature type="domain" description="IclR-ED" evidence="5">
    <location>
        <begin position="72"/>
        <end position="255"/>
    </location>
</feature>
<dbReference type="RefSeq" id="WP_097441417.1">
    <property type="nucleotide sequence ID" value="NZ_NBWU01000001.1"/>
</dbReference>
<dbReference type="SUPFAM" id="SSF55781">
    <property type="entry name" value="GAF domain-like"/>
    <property type="match status" value="1"/>
</dbReference>
<dbReference type="PROSITE" id="PS51077">
    <property type="entry name" value="HTH_ICLR"/>
    <property type="match status" value="1"/>
</dbReference>